<evidence type="ECO:0000313" key="4">
    <source>
        <dbReference type="Proteomes" id="UP000183760"/>
    </source>
</evidence>
<gene>
    <name evidence="2" type="ORF">MFU01_64610</name>
    <name evidence="3" type="ORF">SAMN05443572_105213</name>
</gene>
<keyword evidence="4" id="KW-1185">Reference proteome</keyword>
<accession>A0A511TB69</accession>
<proteinExistence type="predicted"/>
<dbReference type="Pfam" id="PF13676">
    <property type="entry name" value="TIR_2"/>
    <property type="match status" value="1"/>
</dbReference>
<evidence type="ECO:0000313" key="5">
    <source>
        <dbReference type="Proteomes" id="UP000321514"/>
    </source>
</evidence>
<evidence type="ECO:0000313" key="2">
    <source>
        <dbReference type="EMBL" id="GEN11424.1"/>
    </source>
</evidence>
<dbReference type="RefSeq" id="WP_074954915.1">
    <property type="nucleotide sequence ID" value="NZ_BJXR01000047.1"/>
</dbReference>
<dbReference type="InterPro" id="IPR000157">
    <property type="entry name" value="TIR_dom"/>
</dbReference>
<dbReference type="Gene3D" id="3.40.50.10140">
    <property type="entry name" value="Toll/interleukin-1 receptor homology (TIR) domain"/>
    <property type="match status" value="1"/>
</dbReference>
<dbReference type="SMART" id="SM00255">
    <property type="entry name" value="TIR"/>
    <property type="match status" value="1"/>
</dbReference>
<name>A0A511TB69_MYXFU</name>
<comment type="caution">
    <text evidence="2">The sequence shown here is derived from an EMBL/GenBank/DDBJ whole genome shotgun (WGS) entry which is preliminary data.</text>
</comment>
<dbReference type="GO" id="GO:0007165">
    <property type="term" value="P:signal transduction"/>
    <property type="evidence" value="ECO:0007669"/>
    <property type="project" value="InterPro"/>
</dbReference>
<reference evidence="2 5" key="2">
    <citation type="submission" date="2019-07" db="EMBL/GenBank/DDBJ databases">
        <title>Whole genome shotgun sequence of Myxococcus fulvus NBRC 100333.</title>
        <authorList>
            <person name="Hosoyama A."/>
            <person name="Uohara A."/>
            <person name="Ohji S."/>
            <person name="Ichikawa N."/>
        </authorList>
    </citation>
    <scope>NUCLEOTIDE SEQUENCE [LARGE SCALE GENOMIC DNA]</scope>
    <source>
        <strain evidence="2 5">NBRC 100333</strain>
    </source>
</reference>
<feature type="domain" description="TIR" evidence="1">
    <location>
        <begin position="2"/>
        <end position="142"/>
    </location>
</feature>
<dbReference type="PROSITE" id="PS50104">
    <property type="entry name" value="TIR"/>
    <property type="match status" value="1"/>
</dbReference>
<reference evidence="3 4" key="1">
    <citation type="submission" date="2016-10" db="EMBL/GenBank/DDBJ databases">
        <authorList>
            <person name="Varghese N."/>
            <person name="Submissions S."/>
        </authorList>
    </citation>
    <scope>NUCLEOTIDE SEQUENCE [LARGE SCALE GENOMIC DNA]</scope>
    <source>
        <strain evidence="3 4">DSM 16525</strain>
    </source>
</reference>
<dbReference type="Proteomes" id="UP000321514">
    <property type="component" value="Unassembled WGS sequence"/>
</dbReference>
<dbReference type="EMBL" id="BJXR01000047">
    <property type="protein sequence ID" value="GEN11424.1"/>
    <property type="molecule type" value="Genomic_DNA"/>
</dbReference>
<organism evidence="2 5">
    <name type="scientific">Myxococcus fulvus</name>
    <dbReference type="NCBI Taxonomy" id="33"/>
    <lineage>
        <taxon>Bacteria</taxon>
        <taxon>Pseudomonadati</taxon>
        <taxon>Myxococcota</taxon>
        <taxon>Myxococcia</taxon>
        <taxon>Myxococcales</taxon>
        <taxon>Cystobacterineae</taxon>
        <taxon>Myxococcaceae</taxon>
        <taxon>Myxococcus</taxon>
    </lineage>
</organism>
<dbReference type="SUPFAM" id="SSF52200">
    <property type="entry name" value="Toll/Interleukin receptor TIR domain"/>
    <property type="match status" value="1"/>
</dbReference>
<dbReference type="AlphaFoldDB" id="A0A511TB69"/>
<dbReference type="Proteomes" id="UP000183760">
    <property type="component" value="Unassembled WGS sequence"/>
</dbReference>
<evidence type="ECO:0000313" key="3">
    <source>
        <dbReference type="EMBL" id="SEU13716.1"/>
    </source>
</evidence>
<dbReference type="OrthoDB" id="8242454at2"/>
<sequence length="410" mass="44913">MTRPRIFISHSGTEPSAVQLRKTLAQRLRDDGYRVLVDEDELKIGEHWRPTINAWIGGCDAAVLLVSSAALESKFVAYETSLLSYRHGSEQGRFMLIPVFLPPVTMQDVNNSPLEPARIADRQAIYGNLTQEQIIERVLQNLKDHEPNTSFSERHAKRLGGLLEKVDTVDLETVAGKVGTALAPWTPGVHLPMRVALGLMAAGLDGATAGVRVFRSRLQGTSSVEVVMTLIATSFVDCRSVAEIGKVGKQPGQPFLLALNGSNSRTAGLYVVSGCDHLPVNDSWRVVQADGVMGSAGLEDLKSLVRSVLAHRFNVPPEEVDETVRSITDEGEPVFVALSLSAEAVTTDMLDALRSEFPTLSLFLMTGRESLSEELARQAGITLLHPPLEPDIEQPFWVLYDKKLKYLKIP</sequence>
<dbReference type="InterPro" id="IPR035897">
    <property type="entry name" value="Toll_tir_struct_dom_sf"/>
</dbReference>
<dbReference type="EMBL" id="FOIB01000005">
    <property type="protein sequence ID" value="SEU13716.1"/>
    <property type="molecule type" value="Genomic_DNA"/>
</dbReference>
<protein>
    <submittedName>
        <fullName evidence="3">TIR domain-containing protein</fullName>
    </submittedName>
</protein>
<evidence type="ECO:0000259" key="1">
    <source>
        <dbReference type="PROSITE" id="PS50104"/>
    </source>
</evidence>